<dbReference type="EMBL" id="CP037423">
    <property type="protein sequence ID" value="QDV43327.1"/>
    <property type="molecule type" value="Genomic_DNA"/>
</dbReference>
<evidence type="ECO:0000313" key="3">
    <source>
        <dbReference type="Proteomes" id="UP000319004"/>
    </source>
</evidence>
<dbReference type="OrthoDB" id="231157at2"/>
<dbReference type="Proteomes" id="UP000319004">
    <property type="component" value="Chromosome"/>
</dbReference>
<reference evidence="2 3" key="1">
    <citation type="submission" date="2019-03" db="EMBL/GenBank/DDBJ databases">
        <title>Deep-cultivation of Planctomycetes and their phenomic and genomic characterization uncovers novel biology.</title>
        <authorList>
            <person name="Wiegand S."/>
            <person name="Jogler M."/>
            <person name="Boedeker C."/>
            <person name="Pinto D."/>
            <person name="Vollmers J."/>
            <person name="Rivas-Marin E."/>
            <person name="Kohn T."/>
            <person name="Peeters S.H."/>
            <person name="Heuer A."/>
            <person name="Rast P."/>
            <person name="Oberbeckmann S."/>
            <person name="Bunk B."/>
            <person name="Jeske O."/>
            <person name="Meyerdierks A."/>
            <person name="Storesund J.E."/>
            <person name="Kallscheuer N."/>
            <person name="Luecker S."/>
            <person name="Lage O.M."/>
            <person name="Pohl T."/>
            <person name="Merkel B.J."/>
            <person name="Hornburger P."/>
            <person name="Mueller R.-W."/>
            <person name="Bruemmer F."/>
            <person name="Labrenz M."/>
            <person name="Spormann A.M."/>
            <person name="Op den Camp H."/>
            <person name="Overmann J."/>
            <person name="Amann R."/>
            <person name="Jetten M.S.M."/>
            <person name="Mascher T."/>
            <person name="Medema M.H."/>
            <person name="Devos D.P."/>
            <person name="Kaster A.-K."/>
            <person name="Ovreas L."/>
            <person name="Rohde M."/>
            <person name="Galperin M.Y."/>
            <person name="Jogler C."/>
        </authorList>
    </citation>
    <scope>NUCLEOTIDE SEQUENCE [LARGE SCALE GENOMIC DNA]</scope>
    <source>
        <strain evidence="2 3">Enr13</strain>
    </source>
</reference>
<organism evidence="2 3">
    <name type="scientific">Stieleria neptunia</name>
    <dbReference type="NCBI Taxonomy" id="2527979"/>
    <lineage>
        <taxon>Bacteria</taxon>
        <taxon>Pseudomonadati</taxon>
        <taxon>Planctomycetota</taxon>
        <taxon>Planctomycetia</taxon>
        <taxon>Pirellulales</taxon>
        <taxon>Pirellulaceae</taxon>
        <taxon>Stieleria</taxon>
    </lineage>
</organism>
<evidence type="ECO:0000256" key="1">
    <source>
        <dbReference type="SAM" id="MobiDB-lite"/>
    </source>
</evidence>
<feature type="region of interest" description="Disordered" evidence="1">
    <location>
        <begin position="788"/>
        <end position="812"/>
    </location>
</feature>
<gene>
    <name evidence="2" type="ORF">Enr13x_31820</name>
</gene>
<keyword evidence="3" id="KW-1185">Reference proteome</keyword>
<proteinExistence type="predicted"/>
<feature type="compositionally biased region" description="Polar residues" evidence="1">
    <location>
        <begin position="788"/>
        <end position="809"/>
    </location>
</feature>
<name>A0A518HR79_9BACT</name>
<dbReference type="KEGG" id="snep:Enr13x_31820"/>
<dbReference type="AlphaFoldDB" id="A0A518HR79"/>
<evidence type="ECO:0000313" key="2">
    <source>
        <dbReference type="EMBL" id="QDV43327.1"/>
    </source>
</evidence>
<sequence>MNDSNQDPRRLRRSARGFTILEVLIALTASLLLMLGLARAYKLLSNKITYQQSELDLSSRLRDVALRLRDELGRATCDMTPPAKSGAAEGYLVYHEGPFTDSTTILGSVPNPTPLAEKYFPDSRFGDFDDFLAFTSTAKEGAPFVGFIPRAILDAKRYANRQLDPSEITIYNNTPGYGTQLVPFYSDLAEIAYWVSPQWERNSDGSLVYENQVPDSGGAFSLYPVYRDRDGDLLPDRLQLHRRVLLIRPDLNMTPSEMNAINRLANPSSGVPATTSGTRNVATIPFLVPNGTGVEIVPIANEGGTNQAIFPNNTSLSAPGLWSAGAANASPNWLTGIARLQQAMDLSISRVSDRWSAPATTVSPGIPPTYGMPTAVLKANSLSELSNPENRFAHVRIPQSLISGTEGSSMPQIALCPPHPYLLARYSSPPVLPDANDPLMAAGTTPTTFPAQAHHVVGTAPGDAPYLDTYGRFTMTTFVRPEFGLADRVSDVGAGGTSVALVNRGGSDVIAKDLVGFDIQIFDPSAPRFIWRGPDGVPGSIGNDDGLSVGGVASETAEELGWPGSDDEVVTVNDPRIDEVLVDNGNRSPTDWYQTPATVFDVVDRGDFVDLGYTRLAGGPMRGLVQYDESATVIAQPPTPTSIDPRYEDFASPYSGLEYSGSPSVRYGAPPTAYYSFFPKSWEQSGRFIISSAGGSNTLSSFYQPVYDTWTDGYAADGMDQEGRFAAAQFGAVPTYQFAFAVAGATPGVPGYLESRVAQDNSGTVSNIQRPVSVRRWSSFDGSIGNQGEFTDQNAGNEQIPENLSTTPIELSPPIRDPLRAIKISIRINDFSAETIRQQTVIQEF</sequence>
<accession>A0A518HR79</accession>
<protein>
    <submittedName>
        <fullName evidence="2">Uncharacterized protein</fullName>
    </submittedName>
</protein>
<dbReference type="RefSeq" id="WP_145387398.1">
    <property type="nucleotide sequence ID" value="NZ_CP037423.1"/>
</dbReference>